<proteinExistence type="inferred from homology"/>
<dbReference type="Gene3D" id="3.40.50.180">
    <property type="entry name" value="Methylesterase CheB, C-terminal domain"/>
    <property type="match status" value="1"/>
</dbReference>
<reference evidence="9 10" key="1">
    <citation type="submission" date="2019-09" db="EMBL/GenBank/DDBJ databases">
        <title>Genome sequence of Rhodovastum atsumiense, a diverse member of the Acetobacteraceae family of non-sulfur purple photosynthetic bacteria.</title>
        <authorList>
            <person name="Meyer T."/>
            <person name="Kyndt J."/>
        </authorList>
    </citation>
    <scope>NUCLEOTIDE SEQUENCE [LARGE SCALE GENOMIC DNA]</scope>
    <source>
        <strain evidence="9 10">DSM 21279</strain>
    </source>
</reference>
<comment type="caution">
    <text evidence="9">The sequence shown here is derived from an EMBL/GenBank/DDBJ whole genome shotgun (WGS) entry which is preliminary data.</text>
</comment>
<dbReference type="HAMAP" id="MF_00099">
    <property type="entry name" value="CheB_chemtxs"/>
    <property type="match status" value="1"/>
</dbReference>
<dbReference type="GO" id="GO:0006935">
    <property type="term" value="P:chemotaxis"/>
    <property type="evidence" value="ECO:0007669"/>
    <property type="project" value="UniProtKB-UniRule"/>
</dbReference>
<accession>A0A5M6IUY5</accession>
<keyword evidence="10" id="KW-1185">Reference proteome</keyword>
<evidence type="ECO:0000256" key="4">
    <source>
        <dbReference type="HAMAP-Rule" id="MF_00099"/>
    </source>
</evidence>
<dbReference type="OrthoDB" id="9793421at2"/>
<comment type="function">
    <text evidence="4">Involved in chemotaxis. Part of a chemotaxis signal transduction system that modulates chemotaxis in response to various stimuli. Catalyzes the demethylation of specific methylglutamate residues introduced into the chemoreceptors (methyl-accepting chemotaxis proteins or MCP) by CheR. Also mediates the irreversible deamidation of specific glutamine residues to glutamic acid.</text>
</comment>
<dbReference type="Proteomes" id="UP000325255">
    <property type="component" value="Unassembled WGS sequence"/>
</dbReference>
<dbReference type="GO" id="GO:0050568">
    <property type="term" value="F:protein-glutamine glutaminase activity"/>
    <property type="evidence" value="ECO:0007669"/>
    <property type="project" value="UniProtKB-UniRule"/>
</dbReference>
<feature type="active site" evidence="4 5">
    <location>
        <position position="197"/>
    </location>
</feature>
<dbReference type="PANTHER" id="PTHR42872:SF3">
    <property type="entry name" value="PROTEIN-GLUTAMATE METHYLESTERASE_PROTEIN-GLUTAMINE GLUTAMINASE 1"/>
    <property type="match status" value="1"/>
</dbReference>
<evidence type="ECO:0000256" key="3">
    <source>
        <dbReference type="ARBA" id="ARBA00048267"/>
    </source>
</evidence>
<keyword evidence="4 6" id="KW-0597">Phosphoprotein</keyword>
<dbReference type="EMBL" id="VWPK01000015">
    <property type="protein sequence ID" value="KAA5612113.1"/>
    <property type="molecule type" value="Genomic_DNA"/>
</dbReference>
<dbReference type="Pfam" id="PF00072">
    <property type="entry name" value="Response_reg"/>
    <property type="match status" value="1"/>
</dbReference>
<evidence type="ECO:0000313" key="10">
    <source>
        <dbReference type="Proteomes" id="UP000325255"/>
    </source>
</evidence>
<feature type="active site" evidence="4 5">
    <location>
        <position position="293"/>
    </location>
</feature>
<dbReference type="InterPro" id="IPR035909">
    <property type="entry name" value="CheB_C"/>
</dbReference>
<dbReference type="GO" id="GO:0008984">
    <property type="term" value="F:protein-glutamate methylesterase activity"/>
    <property type="evidence" value="ECO:0007669"/>
    <property type="project" value="UniProtKB-UniRule"/>
</dbReference>
<dbReference type="InterPro" id="IPR008248">
    <property type="entry name" value="CheB-like"/>
</dbReference>
<name>A0A5M6IUY5_9PROT</name>
<comment type="similarity">
    <text evidence="4">Belongs to the CheB family.</text>
</comment>
<comment type="subcellular location">
    <subcellularLocation>
        <location evidence="4">Cytoplasm</location>
    </subcellularLocation>
</comment>
<evidence type="ECO:0000256" key="6">
    <source>
        <dbReference type="PROSITE-ProRule" id="PRU00169"/>
    </source>
</evidence>
<dbReference type="SMART" id="SM00448">
    <property type="entry name" value="REC"/>
    <property type="match status" value="1"/>
</dbReference>
<evidence type="ECO:0000259" key="7">
    <source>
        <dbReference type="PROSITE" id="PS50110"/>
    </source>
</evidence>
<dbReference type="CDD" id="cd17541">
    <property type="entry name" value="REC_CheB-like"/>
    <property type="match status" value="1"/>
</dbReference>
<dbReference type="Pfam" id="PF01339">
    <property type="entry name" value="CheB_methylest"/>
    <property type="match status" value="1"/>
</dbReference>
<dbReference type="PROSITE" id="PS50122">
    <property type="entry name" value="CHEB"/>
    <property type="match status" value="1"/>
</dbReference>
<dbReference type="SUPFAM" id="SSF52738">
    <property type="entry name" value="Methylesterase CheB, C-terminal domain"/>
    <property type="match status" value="1"/>
</dbReference>
<evidence type="ECO:0000256" key="5">
    <source>
        <dbReference type="PROSITE-ProRule" id="PRU00050"/>
    </source>
</evidence>
<dbReference type="AlphaFoldDB" id="A0A5M6IUY5"/>
<comment type="PTM">
    <text evidence="4">Phosphorylated by CheA. Phosphorylation of the N-terminal regulatory domain activates the methylesterase activity.</text>
</comment>
<dbReference type="CDD" id="cd16432">
    <property type="entry name" value="CheB_Rec"/>
    <property type="match status" value="1"/>
</dbReference>
<gene>
    <name evidence="4" type="primary">cheB</name>
    <name evidence="9" type="ORF">F1189_11660</name>
</gene>
<dbReference type="InterPro" id="IPR011006">
    <property type="entry name" value="CheY-like_superfamily"/>
</dbReference>
<evidence type="ECO:0000256" key="1">
    <source>
        <dbReference type="ARBA" id="ARBA00022500"/>
    </source>
</evidence>
<feature type="modified residue" description="4-aspartylphosphate" evidence="4 6">
    <location>
        <position position="50"/>
    </location>
</feature>
<comment type="catalytic activity">
    <reaction evidence="3 4">
        <text>[protein]-L-glutamate 5-O-methyl ester + H2O = L-glutamyl-[protein] + methanol + H(+)</text>
        <dbReference type="Rhea" id="RHEA:23236"/>
        <dbReference type="Rhea" id="RHEA-COMP:10208"/>
        <dbReference type="Rhea" id="RHEA-COMP:10311"/>
        <dbReference type="ChEBI" id="CHEBI:15377"/>
        <dbReference type="ChEBI" id="CHEBI:15378"/>
        <dbReference type="ChEBI" id="CHEBI:17790"/>
        <dbReference type="ChEBI" id="CHEBI:29973"/>
        <dbReference type="ChEBI" id="CHEBI:82795"/>
        <dbReference type="EC" id="3.1.1.61"/>
    </reaction>
</comment>
<dbReference type="GO" id="GO:0000156">
    <property type="term" value="F:phosphorelay response regulator activity"/>
    <property type="evidence" value="ECO:0007669"/>
    <property type="project" value="InterPro"/>
</dbReference>
<dbReference type="InterPro" id="IPR001789">
    <property type="entry name" value="Sig_transdc_resp-reg_receiver"/>
</dbReference>
<dbReference type="PIRSF" id="PIRSF000876">
    <property type="entry name" value="RR_chemtxs_CheB"/>
    <property type="match status" value="1"/>
</dbReference>
<feature type="domain" description="Response regulatory" evidence="7">
    <location>
        <begin position="1"/>
        <end position="117"/>
    </location>
</feature>
<evidence type="ECO:0000259" key="8">
    <source>
        <dbReference type="PROSITE" id="PS50122"/>
    </source>
</evidence>
<dbReference type="EC" id="3.1.1.61" evidence="4"/>
<feature type="active site" evidence="4 5">
    <location>
        <position position="170"/>
    </location>
</feature>
<evidence type="ECO:0000256" key="2">
    <source>
        <dbReference type="ARBA" id="ARBA00022801"/>
    </source>
</evidence>
<dbReference type="Gene3D" id="3.40.50.2300">
    <property type="match status" value="1"/>
</dbReference>
<dbReference type="GO" id="GO:0005737">
    <property type="term" value="C:cytoplasm"/>
    <property type="evidence" value="ECO:0007669"/>
    <property type="project" value="UniProtKB-SubCell"/>
</dbReference>
<keyword evidence="2 4" id="KW-0378">Hydrolase</keyword>
<dbReference type="PROSITE" id="PS50110">
    <property type="entry name" value="RESPONSE_REGULATORY"/>
    <property type="match status" value="1"/>
</dbReference>
<keyword evidence="1 4" id="KW-0145">Chemotaxis</keyword>
<dbReference type="NCBIfam" id="NF001965">
    <property type="entry name" value="PRK00742.1"/>
    <property type="match status" value="1"/>
</dbReference>
<dbReference type="EC" id="3.5.1.44" evidence="4"/>
<organism evidence="9 10">
    <name type="scientific">Rhodovastum atsumiense</name>
    <dbReference type="NCBI Taxonomy" id="504468"/>
    <lineage>
        <taxon>Bacteria</taxon>
        <taxon>Pseudomonadati</taxon>
        <taxon>Pseudomonadota</taxon>
        <taxon>Alphaproteobacteria</taxon>
        <taxon>Acetobacterales</taxon>
        <taxon>Acetobacteraceae</taxon>
        <taxon>Rhodovastum</taxon>
    </lineage>
</organism>
<evidence type="ECO:0000313" key="9">
    <source>
        <dbReference type="EMBL" id="KAA5612113.1"/>
    </source>
</evidence>
<sequence>MLCDDSAVIRGAIARMLNADPTIHVAARVANGRAALEAVGREHFDVAVLDIEMPEMDGLTALPLLLRADPRLRVIMASTLTTRGADIALRALRLGAADYVPKPSVAAIADDSFRRELLAKVKGLARLRRHAVATATPPGAPRPVMGTAAAPTTVRPAARERPLLVAVGSSTGGPQALFTLVQGLGTGLKVPVVITQHMPAAFTPILADHLTRLGATPCAEARDGEPIEAGRIYLAPGDRHLLVEGRPGALRARLSDAAPENFCRPSVDPMLRSATLACSGRVLVVMLTGMGHDGREGTRAVIEAGGTALAQDEASSVVWGMPGAVAQAGLCHRVLPLPAIAPRVLDLLRDAGKGP</sequence>
<comment type="domain">
    <text evidence="4">Contains a C-terminal catalytic domain, and an N-terminal region which modulates catalytic activity.</text>
</comment>
<dbReference type="InterPro" id="IPR000673">
    <property type="entry name" value="Sig_transdc_resp-reg_Me-estase"/>
</dbReference>
<feature type="domain" description="CheB-type methylesterase" evidence="8">
    <location>
        <begin position="156"/>
        <end position="351"/>
    </location>
</feature>
<dbReference type="SUPFAM" id="SSF52172">
    <property type="entry name" value="CheY-like"/>
    <property type="match status" value="1"/>
</dbReference>
<protein>
    <recommendedName>
        <fullName evidence="4">Protein-glutamate methylesterase/protein-glutamine glutaminase</fullName>
        <ecNumber evidence="4">3.1.1.61</ecNumber>
        <ecNumber evidence="4">3.5.1.44</ecNumber>
    </recommendedName>
</protein>
<comment type="catalytic activity">
    <reaction evidence="4">
        <text>L-glutaminyl-[protein] + H2O = L-glutamyl-[protein] + NH4(+)</text>
        <dbReference type="Rhea" id="RHEA:16441"/>
        <dbReference type="Rhea" id="RHEA-COMP:10207"/>
        <dbReference type="Rhea" id="RHEA-COMP:10208"/>
        <dbReference type="ChEBI" id="CHEBI:15377"/>
        <dbReference type="ChEBI" id="CHEBI:28938"/>
        <dbReference type="ChEBI" id="CHEBI:29973"/>
        <dbReference type="ChEBI" id="CHEBI:30011"/>
        <dbReference type="EC" id="3.5.1.44"/>
    </reaction>
</comment>
<keyword evidence="4" id="KW-0963">Cytoplasm</keyword>
<dbReference type="PANTHER" id="PTHR42872">
    <property type="entry name" value="PROTEIN-GLUTAMATE METHYLESTERASE/PROTEIN-GLUTAMINE GLUTAMINASE"/>
    <property type="match status" value="1"/>
</dbReference>